<comment type="caution">
    <text evidence="2">The sequence shown here is derived from an EMBL/GenBank/DDBJ whole genome shotgun (WGS) entry which is preliminary data.</text>
</comment>
<evidence type="ECO:0000313" key="3">
    <source>
        <dbReference type="Proteomes" id="UP000639403"/>
    </source>
</evidence>
<feature type="compositionally biased region" description="Acidic residues" evidence="1">
    <location>
        <begin position="118"/>
        <end position="128"/>
    </location>
</feature>
<feature type="region of interest" description="Disordered" evidence="1">
    <location>
        <begin position="1"/>
        <end position="152"/>
    </location>
</feature>
<feature type="compositionally biased region" description="Basic residues" evidence="1">
    <location>
        <begin position="219"/>
        <end position="234"/>
    </location>
</feature>
<accession>A0A8H7TXG7</accession>
<proteinExistence type="predicted"/>
<evidence type="ECO:0000256" key="1">
    <source>
        <dbReference type="SAM" id="MobiDB-lite"/>
    </source>
</evidence>
<organism evidence="2 3">
    <name type="scientific">Rhodonia placenta</name>
    <dbReference type="NCBI Taxonomy" id="104341"/>
    <lineage>
        <taxon>Eukaryota</taxon>
        <taxon>Fungi</taxon>
        <taxon>Dikarya</taxon>
        <taxon>Basidiomycota</taxon>
        <taxon>Agaricomycotina</taxon>
        <taxon>Agaricomycetes</taxon>
        <taxon>Polyporales</taxon>
        <taxon>Adustoporiaceae</taxon>
        <taxon>Rhodonia</taxon>
    </lineage>
</organism>
<name>A0A8H7TXG7_9APHY</name>
<feature type="region of interest" description="Disordered" evidence="1">
    <location>
        <begin position="201"/>
        <end position="234"/>
    </location>
</feature>
<sequence>MANEAHTGSEVDIEVDHMEHSEPETTGCAATIASPDELSSAGPSYILAPAIEDANASNSPNNSEHDTPPTVGPSTAPQGQKRKSPDTDDDEDFPWQYEFPDDEDAYDQDNGEHKEEGGDAIEEAEENGGFDPEERHIRDTATAGPDGRWECPAPNCDKLLSSLEIMVRHWKGCKKRPSYQSIPCPGCGKLLARGDAMRRHHRNPNACEGYVTEDEARPKRGRGGGGGRKRARRG</sequence>
<evidence type="ECO:0000313" key="2">
    <source>
        <dbReference type="EMBL" id="KAF9803235.1"/>
    </source>
</evidence>
<dbReference type="Gene3D" id="3.30.160.60">
    <property type="entry name" value="Classic Zinc Finger"/>
    <property type="match status" value="1"/>
</dbReference>
<evidence type="ECO:0008006" key="4">
    <source>
        <dbReference type="Google" id="ProtNLM"/>
    </source>
</evidence>
<dbReference type="EMBL" id="JADOXO010000519">
    <property type="protein sequence ID" value="KAF9803235.1"/>
    <property type="molecule type" value="Genomic_DNA"/>
</dbReference>
<gene>
    <name evidence="2" type="ORF">IEO21_09717</name>
</gene>
<protein>
    <recommendedName>
        <fullName evidence="4">C2H2-type domain-containing protein</fullName>
    </recommendedName>
</protein>
<feature type="compositionally biased region" description="Acidic residues" evidence="1">
    <location>
        <begin position="87"/>
        <end position="109"/>
    </location>
</feature>
<dbReference type="Proteomes" id="UP000639403">
    <property type="component" value="Unassembled WGS sequence"/>
</dbReference>
<dbReference type="AlphaFoldDB" id="A0A8H7TXG7"/>
<reference evidence="2" key="1">
    <citation type="submission" date="2020-11" db="EMBL/GenBank/DDBJ databases">
        <authorList>
            <person name="Koelle M."/>
            <person name="Horta M.A.C."/>
            <person name="Nowrousian M."/>
            <person name="Ohm R.A."/>
            <person name="Benz P."/>
            <person name="Pilgard A."/>
        </authorList>
    </citation>
    <scope>NUCLEOTIDE SEQUENCE</scope>
    <source>
        <strain evidence="2">FPRL280</strain>
    </source>
</reference>
<feature type="compositionally biased region" description="Basic and acidic residues" evidence="1">
    <location>
        <begin position="14"/>
        <end position="23"/>
    </location>
</feature>
<reference evidence="2" key="2">
    <citation type="journal article" name="Front. Microbiol.">
        <title>Degradative Capacity of Two Strains of Rhodonia placenta: From Phenotype to Genotype.</title>
        <authorList>
            <person name="Kolle M."/>
            <person name="Horta M.A.C."/>
            <person name="Nowrousian M."/>
            <person name="Ohm R.A."/>
            <person name="Benz J.P."/>
            <person name="Pilgard A."/>
        </authorList>
    </citation>
    <scope>NUCLEOTIDE SEQUENCE</scope>
    <source>
        <strain evidence="2">FPRL280</strain>
    </source>
</reference>